<dbReference type="PANTHER" id="PTHR48071">
    <property type="entry name" value="SRCR DOMAIN-CONTAINING PROTEIN"/>
    <property type="match status" value="1"/>
</dbReference>
<dbReference type="InterPro" id="IPR036772">
    <property type="entry name" value="SRCR-like_dom_sf"/>
</dbReference>
<comment type="caution">
    <text evidence="18">The sequence shown here is derived from an EMBL/GenBank/DDBJ whole genome shotgun (WGS) entry which is preliminary data.</text>
</comment>
<feature type="domain" description="EGF-like" evidence="16">
    <location>
        <begin position="374"/>
        <end position="410"/>
    </location>
</feature>
<keyword evidence="2" id="KW-1003">Cell membrane</keyword>
<dbReference type="GO" id="GO:0005509">
    <property type="term" value="F:calcium ion binding"/>
    <property type="evidence" value="ECO:0007669"/>
    <property type="project" value="InterPro"/>
</dbReference>
<keyword evidence="9 15" id="KW-0472">Membrane</keyword>
<dbReference type="Proteomes" id="UP001152320">
    <property type="component" value="Chromosome 10"/>
</dbReference>
<evidence type="ECO:0000256" key="7">
    <source>
        <dbReference type="ARBA" id="ARBA00022837"/>
    </source>
</evidence>
<keyword evidence="19" id="KW-1185">Reference proteome</keyword>
<evidence type="ECO:0000259" key="17">
    <source>
        <dbReference type="PROSITE" id="PS50287"/>
    </source>
</evidence>
<dbReference type="FunFam" id="2.10.25.10:FF:000391">
    <property type="entry name" value="Weary, isoform C"/>
    <property type="match status" value="1"/>
</dbReference>
<dbReference type="Pfam" id="PF00008">
    <property type="entry name" value="EGF"/>
    <property type="match status" value="2"/>
</dbReference>
<evidence type="ECO:0000256" key="8">
    <source>
        <dbReference type="ARBA" id="ARBA00022989"/>
    </source>
</evidence>
<evidence type="ECO:0000256" key="6">
    <source>
        <dbReference type="ARBA" id="ARBA00022737"/>
    </source>
</evidence>
<feature type="transmembrane region" description="Helical" evidence="15">
    <location>
        <begin position="451"/>
        <end position="473"/>
    </location>
</feature>
<accession>A0A9Q1BYV8</accession>
<evidence type="ECO:0000313" key="18">
    <source>
        <dbReference type="EMBL" id="KAJ8035486.1"/>
    </source>
</evidence>
<dbReference type="FunFam" id="3.10.250.10:FF:000011">
    <property type="entry name" value="Scavenger receptor class A member 5"/>
    <property type="match status" value="1"/>
</dbReference>
<evidence type="ECO:0000256" key="13">
    <source>
        <dbReference type="PROSITE-ProRule" id="PRU00076"/>
    </source>
</evidence>
<organism evidence="18 19">
    <name type="scientific">Holothuria leucospilota</name>
    <name type="common">Black long sea cucumber</name>
    <name type="synonym">Mertensiothuria leucospilota</name>
    <dbReference type="NCBI Taxonomy" id="206669"/>
    <lineage>
        <taxon>Eukaryota</taxon>
        <taxon>Metazoa</taxon>
        <taxon>Echinodermata</taxon>
        <taxon>Eleutherozoa</taxon>
        <taxon>Echinozoa</taxon>
        <taxon>Holothuroidea</taxon>
        <taxon>Aspidochirotacea</taxon>
        <taxon>Aspidochirotida</taxon>
        <taxon>Holothuriidae</taxon>
        <taxon>Holothuria</taxon>
    </lineage>
</organism>
<dbReference type="Gene3D" id="2.10.25.10">
    <property type="entry name" value="Laminin"/>
    <property type="match status" value="2"/>
</dbReference>
<keyword evidence="6" id="KW-0677">Repeat</keyword>
<dbReference type="SMART" id="SM00181">
    <property type="entry name" value="EGF"/>
    <property type="match status" value="2"/>
</dbReference>
<dbReference type="FunFam" id="3.10.250.10:FF:000001">
    <property type="entry name" value="Lysyl oxidase 4 isoform X1"/>
    <property type="match status" value="1"/>
</dbReference>
<evidence type="ECO:0000256" key="1">
    <source>
        <dbReference type="ARBA" id="ARBA00004251"/>
    </source>
</evidence>
<dbReference type="PROSITE" id="PS00022">
    <property type="entry name" value="EGF_1"/>
    <property type="match status" value="2"/>
</dbReference>
<evidence type="ECO:0000256" key="11">
    <source>
        <dbReference type="ARBA" id="ARBA00023170"/>
    </source>
</evidence>
<evidence type="ECO:0000313" key="19">
    <source>
        <dbReference type="Proteomes" id="UP001152320"/>
    </source>
</evidence>
<dbReference type="CDD" id="cd00054">
    <property type="entry name" value="EGF_CA"/>
    <property type="match status" value="2"/>
</dbReference>
<keyword evidence="8 15" id="KW-1133">Transmembrane helix</keyword>
<feature type="domain" description="SRCR" evidence="17">
    <location>
        <begin position="26"/>
        <end position="125"/>
    </location>
</feature>
<reference evidence="18" key="1">
    <citation type="submission" date="2021-10" db="EMBL/GenBank/DDBJ databases">
        <title>Tropical sea cucumber genome reveals ecological adaptation and Cuvierian tubules defense mechanism.</title>
        <authorList>
            <person name="Chen T."/>
        </authorList>
    </citation>
    <scope>NUCLEOTIDE SEQUENCE</scope>
    <source>
        <strain evidence="18">Nanhai2018</strain>
        <tissue evidence="18">Muscle</tissue>
    </source>
</reference>
<keyword evidence="12" id="KW-0325">Glycoprotein</keyword>
<evidence type="ECO:0000256" key="2">
    <source>
        <dbReference type="ARBA" id="ARBA00022475"/>
    </source>
</evidence>
<evidence type="ECO:0000256" key="4">
    <source>
        <dbReference type="ARBA" id="ARBA00022692"/>
    </source>
</evidence>
<evidence type="ECO:0000256" key="10">
    <source>
        <dbReference type="ARBA" id="ARBA00023157"/>
    </source>
</evidence>
<keyword evidence="3 13" id="KW-0245">EGF-like domain</keyword>
<evidence type="ECO:0000256" key="14">
    <source>
        <dbReference type="PROSITE-ProRule" id="PRU00196"/>
    </source>
</evidence>
<dbReference type="SUPFAM" id="SSF57196">
    <property type="entry name" value="EGF/Laminin"/>
    <property type="match status" value="2"/>
</dbReference>
<comment type="caution">
    <text evidence="14">Lacks conserved residue(s) required for the propagation of feature annotation.</text>
</comment>
<evidence type="ECO:0000256" key="15">
    <source>
        <dbReference type="SAM" id="Phobius"/>
    </source>
</evidence>
<evidence type="ECO:0000256" key="3">
    <source>
        <dbReference type="ARBA" id="ARBA00022536"/>
    </source>
</evidence>
<gene>
    <name evidence="18" type="ORF">HOLleu_22731</name>
</gene>
<feature type="domain" description="SRCR" evidence="17">
    <location>
        <begin position="132"/>
        <end position="231"/>
    </location>
</feature>
<dbReference type="AlphaFoldDB" id="A0A9Q1BYV8"/>
<dbReference type="GO" id="GO:0005886">
    <property type="term" value="C:plasma membrane"/>
    <property type="evidence" value="ECO:0007669"/>
    <property type="project" value="UniProtKB-SubCell"/>
</dbReference>
<feature type="disulfide bond" evidence="14">
    <location>
        <begin position="303"/>
        <end position="313"/>
    </location>
</feature>
<dbReference type="Gene3D" id="3.10.250.10">
    <property type="entry name" value="SRCR-like domain"/>
    <property type="match status" value="3"/>
</dbReference>
<feature type="disulfide bond" evidence="13">
    <location>
        <begin position="400"/>
        <end position="409"/>
    </location>
</feature>
<dbReference type="InterPro" id="IPR001190">
    <property type="entry name" value="SRCR"/>
</dbReference>
<feature type="disulfide bond" evidence="14">
    <location>
        <begin position="95"/>
        <end position="105"/>
    </location>
</feature>
<dbReference type="PROSITE" id="PS50287">
    <property type="entry name" value="SRCR_2"/>
    <property type="match status" value="3"/>
</dbReference>
<dbReference type="InterPro" id="IPR000742">
    <property type="entry name" value="EGF"/>
</dbReference>
<feature type="domain" description="SRCR" evidence="17">
    <location>
        <begin position="234"/>
        <end position="333"/>
    </location>
</feature>
<feature type="domain" description="EGF-like" evidence="16">
    <location>
        <begin position="336"/>
        <end position="372"/>
    </location>
</feature>
<sequence>MKSILYTLWIYTTLSKFASGFKKGEVRLVGGSGDHDGRVEVFLNGQWGTVDGTLWDDHSANVVCRQVGYHFGGVAYKNAYFGKGNGPIWLNNVHCVGNEPHLLNCPHGTDTSEDSHSEDVGVACNGGARYLVRLMNGRGPDEGRVEIFFNGSWGTVDEDPWDDSDAGVVCRQLGYHHGGTAFRTAHFGEGTGPIWLDDIGCNGNEPDLLSCPHGTDTSEDSHDEDVGVACAWPVRLVNGSLPSQGRVEVLINGQWGTINDRKWDDREATVICSQLGYRLGGIAYSAAHFGEGTGPILLEHLNCAGSETSLFRCFHGTVISSGSHSQDVGVACFDLTTNLCDSQPCANNGQCVNHITSFLCVCPVGFSGTLCENVADPCDSNPCEHNGTCIPERNYYHCICPDAVIGLRCEVEINPCYSNPCQGKENCLRQGNNFECITLETPKVINIDITISSILLTLALCILLVAVICLITISKMNGAIKQLVLMSSSTTEGDHVQTRFQRYQFTKQLGCVIRCDKEGQAVSKQIASPDSQSDSDLDIYENFHRH</sequence>
<evidence type="ECO:0000256" key="9">
    <source>
        <dbReference type="ARBA" id="ARBA00023136"/>
    </source>
</evidence>
<feature type="disulfide bond" evidence="13">
    <location>
        <begin position="362"/>
        <end position="371"/>
    </location>
</feature>
<keyword evidence="5" id="KW-0732">Signal</keyword>
<dbReference type="SMART" id="SM00179">
    <property type="entry name" value="EGF_CA"/>
    <property type="match status" value="2"/>
</dbReference>
<protein>
    <submittedName>
        <fullName evidence="18">Neurotrypsin</fullName>
    </submittedName>
</protein>
<dbReference type="PANTHER" id="PTHR48071:SF18">
    <property type="entry name" value="DELETED IN MALIGNANT BRAIN TUMORS 1 PROTEIN-RELATED"/>
    <property type="match status" value="1"/>
</dbReference>
<dbReference type="FunFam" id="2.10.25.10:FF:000122">
    <property type="entry name" value="Protein crumbs homolog 2"/>
    <property type="match status" value="1"/>
</dbReference>
<dbReference type="GO" id="GO:0007154">
    <property type="term" value="P:cell communication"/>
    <property type="evidence" value="ECO:0007669"/>
    <property type="project" value="UniProtKB-ARBA"/>
</dbReference>
<dbReference type="GO" id="GO:0023052">
    <property type="term" value="P:signaling"/>
    <property type="evidence" value="ECO:0007669"/>
    <property type="project" value="UniProtKB-ARBA"/>
</dbReference>
<evidence type="ECO:0000256" key="5">
    <source>
        <dbReference type="ARBA" id="ARBA00022729"/>
    </source>
</evidence>
<dbReference type="EMBL" id="JAIZAY010000010">
    <property type="protein sequence ID" value="KAJ8035486.1"/>
    <property type="molecule type" value="Genomic_DNA"/>
</dbReference>
<dbReference type="PROSITE" id="PS01186">
    <property type="entry name" value="EGF_2"/>
    <property type="match status" value="1"/>
</dbReference>
<dbReference type="OrthoDB" id="430340at2759"/>
<dbReference type="FunFam" id="3.10.250.10:FF:000007">
    <property type="entry name" value="Soluble scavenger receptor cysteine-rich domain-containing protein SSC5D"/>
    <property type="match status" value="1"/>
</dbReference>
<feature type="disulfide bond" evidence="14">
    <location>
        <begin position="201"/>
        <end position="211"/>
    </location>
</feature>
<keyword evidence="11" id="KW-0675">Receptor</keyword>
<dbReference type="SUPFAM" id="SSF56487">
    <property type="entry name" value="SRCR-like"/>
    <property type="match status" value="3"/>
</dbReference>
<dbReference type="SMART" id="SM00202">
    <property type="entry name" value="SR"/>
    <property type="match status" value="3"/>
</dbReference>
<evidence type="ECO:0000259" key="16">
    <source>
        <dbReference type="PROSITE" id="PS50026"/>
    </source>
</evidence>
<dbReference type="PRINTS" id="PR00258">
    <property type="entry name" value="SPERACTRCPTR"/>
</dbReference>
<dbReference type="Pfam" id="PF00530">
    <property type="entry name" value="SRCR"/>
    <property type="match status" value="3"/>
</dbReference>
<dbReference type="PROSITE" id="PS00010">
    <property type="entry name" value="ASX_HYDROXYL"/>
    <property type="match status" value="1"/>
</dbReference>
<dbReference type="InterPro" id="IPR000152">
    <property type="entry name" value="EGF-type_Asp/Asn_hydroxyl_site"/>
</dbReference>
<dbReference type="PROSITE" id="PS50026">
    <property type="entry name" value="EGF_3"/>
    <property type="match status" value="2"/>
</dbReference>
<dbReference type="InterPro" id="IPR001881">
    <property type="entry name" value="EGF-like_Ca-bd_dom"/>
</dbReference>
<keyword evidence="4 15" id="KW-0812">Transmembrane</keyword>
<keyword evidence="7" id="KW-0106">Calcium</keyword>
<keyword evidence="10 14" id="KW-1015">Disulfide bond</keyword>
<proteinExistence type="predicted"/>
<evidence type="ECO:0000256" key="12">
    <source>
        <dbReference type="ARBA" id="ARBA00023180"/>
    </source>
</evidence>
<name>A0A9Q1BYV8_HOLLE</name>
<comment type="subcellular location">
    <subcellularLocation>
        <location evidence="1">Cell membrane</location>
        <topology evidence="1">Single-pass type I membrane protein</topology>
    </subcellularLocation>
</comment>